<keyword evidence="5" id="KW-0378">Hydrolase</keyword>
<keyword evidence="3" id="KW-0540">Nuclease</keyword>
<keyword evidence="4" id="KW-0547">Nucleotide-binding</keyword>
<evidence type="ECO:0000256" key="5">
    <source>
        <dbReference type="ARBA" id="ARBA00022801"/>
    </source>
</evidence>
<organism evidence="6 7">
    <name type="scientific">Aquibium oceanicum</name>
    <dbReference type="NCBI Taxonomy" id="1670800"/>
    <lineage>
        <taxon>Bacteria</taxon>
        <taxon>Pseudomonadati</taxon>
        <taxon>Pseudomonadota</taxon>
        <taxon>Alphaproteobacteria</taxon>
        <taxon>Hyphomicrobiales</taxon>
        <taxon>Phyllobacteriaceae</taxon>
        <taxon>Aquibium</taxon>
    </lineage>
</organism>
<dbReference type="InterPro" id="IPR008201">
    <property type="entry name" value="HepT-like"/>
</dbReference>
<proteinExistence type="predicted"/>
<gene>
    <name evidence="6" type="ORF">BSQ44_12880</name>
</gene>
<dbReference type="KEGG" id="meso:BSQ44_12880"/>
<dbReference type="PANTHER" id="PTHR34139">
    <property type="entry name" value="UPF0331 PROTEIN MJ0127"/>
    <property type="match status" value="1"/>
</dbReference>
<dbReference type="GO" id="GO:0110001">
    <property type="term" value="C:toxin-antitoxin complex"/>
    <property type="evidence" value="ECO:0007669"/>
    <property type="project" value="InterPro"/>
</dbReference>
<evidence type="ECO:0000256" key="4">
    <source>
        <dbReference type="ARBA" id="ARBA00022741"/>
    </source>
</evidence>
<evidence type="ECO:0000313" key="7">
    <source>
        <dbReference type="Proteomes" id="UP000182840"/>
    </source>
</evidence>
<keyword evidence="2" id="KW-1277">Toxin-antitoxin system</keyword>
<dbReference type="RefSeq" id="WP_072604750.1">
    <property type="nucleotide sequence ID" value="NZ_CP018171.1"/>
</dbReference>
<dbReference type="STRING" id="1670800.BSQ44_12880"/>
<protein>
    <recommendedName>
        <fullName evidence="8">DUF86 domain-containing protein</fullName>
    </recommendedName>
</protein>
<reference evidence="7" key="1">
    <citation type="submission" date="2016-11" db="EMBL/GenBank/DDBJ databases">
        <title>Mesorhizobium oceanicum sp. nov., isolated from deep seawater in South China Sea.</title>
        <authorList>
            <person name="Fu G.-Y."/>
        </authorList>
    </citation>
    <scope>NUCLEOTIDE SEQUENCE [LARGE SCALE GENOMIC DNA]</scope>
    <source>
        <strain evidence="7">B7</strain>
    </source>
</reference>
<keyword evidence="7" id="KW-1185">Reference proteome</keyword>
<dbReference type="EMBL" id="CP018171">
    <property type="protein sequence ID" value="APH72157.1"/>
    <property type="molecule type" value="Genomic_DNA"/>
</dbReference>
<evidence type="ECO:0000313" key="6">
    <source>
        <dbReference type="EMBL" id="APH72157.1"/>
    </source>
</evidence>
<dbReference type="InterPro" id="IPR051813">
    <property type="entry name" value="HepT_RNase_toxin"/>
</dbReference>
<evidence type="ECO:0000256" key="1">
    <source>
        <dbReference type="ARBA" id="ARBA00022553"/>
    </source>
</evidence>
<dbReference type="GO" id="GO:0004540">
    <property type="term" value="F:RNA nuclease activity"/>
    <property type="evidence" value="ECO:0007669"/>
    <property type="project" value="InterPro"/>
</dbReference>
<dbReference type="GO" id="GO:0016787">
    <property type="term" value="F:hydrolase activity"/>
    <property type="evidence" value="ECO:0007669"/>
    <property type="project" value="UniProtKB-KW"/>
</dbReference>
<dbReference type="PANTHER" id="PTHR34139:SF1">
    <property type="entry name" value="RNASE MJ1380-RELATED"/>
    <property type="match status" value="1"/>
</dbReference>
<evidence type="ECO:0000256" key="3">
    <source>
        <dbReference type="ARBA" id="ARBA00022722"/>
    </source>
</evidence>
<name>A0A1L3SRV5_9HYPH</name>
<dbReference type="Pfam" id="PF01934">
    <property type="entry name" value="HepT-like"/>
    <property type="match status" value="1"/>
</dbReference>
<accession>A0A1L3SRV5</accession>
<evidence type="ECO:0008006" key="8">
    <source>
        <dbReference type="Google" id="ProtNLM"/>
    </source>
</evidence>
<sequence>MKRLDTDWLQDIVEAIDDINSTLSGISRSTFENDRMRQAAVSHFVMVISEASRNVPDAYKQAFPLIEWGEIAGIGNRIRHGYYEIRNDVLWKIYELELPALRHTILQLLANAGIERD</sequence>
<evidence type="ECO:0000256" key="2">
    <source>
        <dbReference type="ARBA" id="ARBA00022649"/>
    </source>
</evidence>
<dbReference type="Proteomes" id="UP000182840">
    <property type="component" value="Chromosome"/>
</dbReference>
<dbReference type="OrthoDB" id="4829434at2"/>
<keyword evidence="1" id="KW-0597">Phosphoprotein</keyword>
<dbReference type="GO" id="GO:0000166">
    <property type="term" value="F:nucleotide binding"/>
    <property type="evidence" value="ECO:0007669"/>
    <property type="project" value="UniProtKB-KW"/>
</dbReference>
<dbReference type="AlphaFoldDB" id="A0A1L3SRV5"/>